<comment type="caution">
    <text evidence="6">The sequence shown here is derived from an EMBL/GenBank/DDBJ whole genome shotgun (WGS) entry which is preliminary data.</text>
</comment>
<evidence type="ECO:0000256" key="1">
    <source>
        <dbReference type="ARBA" id="ARBA00004123"/>
    </source>
</evidence>
<name>A0A443SLP5_9ACAR</name>
<dbReference type="PANTHER" id="PTHR32194">
    <property type="entry name" value="METALLOPROTEASE TLDD"/>
    <property type="match status" value="1"/>
</dbReference>
<evidence type="ECO:0000256" key="4">
    <source>
        <dbReference type="ARBA" id="ARBA00023242"/>
    </source>
</evidence>
<evidence type="ECO:0000256" key="3">
    <source>
        <dbReference type="ARBA" id="ARBA00022942"/>
    </source>
</evidence>
<comment type="subcellular location">
    <subcellularLocation>
        <location evidence="1">Nucleus</location>
    </subcellularLocation>
</comment>
<protein>
    <recommendedName>
        <fullName evidence="8">Proteasome subunit beta type-1-like protein</fullName>
    </recommendedName>
</protein>
<keyword evidence="3" id="KW-0647">Proteasome</keyword>
<dbReference type="InterPro" id="IPR001353">
    <property type="entry name" value="Proteasome_sua/b"/>
</dbReference>
<evidence type="ECO:0000256" key="2">
    <source>
        <dbReference type="ARBA" id="ARBA00022490"/>
    </source>
</evidence>
<sequence length="241" mass="26796">MAVDLRMFQRNEQVPATMSSADVQHQRFSPYADNGGSIAAIAGEDYAIIAGDTRLSAGFNIYTRKQTKLFQLTPHTVFGSTGCWCDVLTFVKMMEAKLRMYSYEHNKTMTTEAISQLVSVMLYHKRFFPYYITNVVCGLDENGKGVIYSYDPVGHRDSVICSGTGSASTLIQPLLDNQAARKNIADPEEAKKKLSKEEAINLIRDAFNSATERSIQCGDSISMSIVTKKGIESLEFALRKD</sequence>
<dbReference type="GO" id="GO:0005737">
    <property type="term" value="C:cytoplasm"/>
    <property type="evidence" value="ECO:0007669"/>
    <property type="project" value="TreeGrafter"/>
</dbReference>
<dbReference type="GO" id="GO:0005634">
    <property type="term" value="C:nucleus"/>
    <property type="evidence" value="ECO:0007669"/>
    <property type="project" value="UniProtKB-SubCell"/>
</dbReference>
<dbReference type="InterPro" id="IPR023333">
    <property type="entry name" value="Proteasome_suB-type"/>
</dbReference>
<dbReference type="STRING" id="299467.A0A443SLP5"/>
<dbReference type="OrthoDB" id="268479at2759"/>
<dbReference type="FunFam" id="3.60.20.10:FF:000027">
    <property type="entry name" value="Proteasome subunit beta type-6"/>
    <property type="match status" value="1"/>
</dbReference>
<dbReference type="VEuPathDB" id="VectorBase:LDEU003582"/>
<proteinExistence type="predicted"/>
<gene>
    <name evidence="6" type="ORF">B4U80_09404</name>
</gene>
<dbReference type="InterPro" id="IPR029055">
    <property type="entry name" value="Ntn_hydrolases_N"/>
</dbReference>
<dbReference type="Proteomes" id="UP000288716">
    <property type="component" value="Unassembled WGS sequence"/>
</dbReference>
<organism evidence="6 7">
    <name type="scientific">Leptotrombidium deliense</name>
    <dbReference type="NCBI Taxonomy" id="299467"/>
    <lineage>
        <taxon>Eukaryota</taxon>
        <taxon>Metazoa</taxon>
        <taxon>Ecdysozoa</taxon>
        <taxon>Arthropoda</taxon>
        <taxon>Chelicerata</taxon>
        <taxon>Arachnida</taxon>
        <taxon>Acari</taxon>
        <taxon>Acariformes</taxon>
        <taxon>Trombidiformes</taxon>
        <taxon>Prostigmata</taxon>
        <taxon>Anystina</taxon>
        <taxon>Parasitengona</taxon>
        <taxon>Trombiculoidea</taxon>
        <taxon>Trombiculidae</taxon>
        <taxon>Leptotrombidium</taxon>
    </lineage>
</organism>
<accession>A0A443SLP5</accession>
<keyword evidence="4" id="KW-0539">Nucleus</keyword>
<dbReference type="Pfam" id="PF00227">
    <property type="entry name" value="Proteasome"/>
    <property type="match status" value="1"/>
</dbReference>
<dbReference type="PROSITE" id="PS51476">
    <property type="entry name" value="PROTEASOME_BETA_2"/>
    <property type="match status" value="1"/>
</dbReference>
<comment type="subunit">
    <text evidence="5">The 26S proteasome consists of a 20S proteasome core and two 19S regulatory subunits. The 20S proteasome core is composed of 28 subunits that are arranged in four stacked rings, resulting in a barrel-shaped structure. The two end rings are each formed by seven alpha subunits, and the two central rings are each formed by seven beta subunits. The catalytic chamber with the active sites is on the inside of the barrel.</text>
</comment>
<dbReference type="EMBL" id="NCKV01001365">
    <property type="protein sequence ID" value="RWS28456.1"/>
    <property type="molecule type" value="Genomic_DNA"/>
</dbReference>
<dbReference type="Gene3D" id="3.60.20.10">
    <property type="entry name" value="Glutamine Phosphoribosylpyrophosphate, subunit 1, domain 1"/>
    <property type="match status" value="1"/>
</dbReference>
<dbReference type="SUPFAM" id="SSF56235">
    <property type="entry name" value="N-terminal nucleophile aminohydrolases (Ntn hydrolases)"/>
    <property type="match status" value="1"/>
</dbReference>
<dbReference type="GO" id="GO:0005839">
    <property type="term" value="C:proteasome core complex"/>
    <property type="evidence" value="ECO:0007669"/>
    <property type="project" value="InterPro"/>
</dbReference>
<evidence type="ECO:0000256" key="5">
    <source>
        <dbReference type="ARBA" id="ARBA00026071"/>
    </source>
</evidence>
<keyword evidence="7" id="KW-1185">Reference proteome</keyword>
<keyword evidence="2" id="KW-0963">Cytoplasm</keyword>
<dbReference type="GO" id="GO:0051603">
    <property type="term" value="P:proteolysis involved in protein catabolic process"/>
    <property type="evidence" value="ECO:0007669"/>
    <property type="project" value="InterPro"/>
</dbReference>
<evidence type="ECO:0000313" key="6">
    <source>
        <dbReference type="EMBL" id="RWS28456.1"/>
    </source>
</evidence>
<dbReference type="CDD" id="cd03757">
    <property type="entry name" value="proteasome_beta_type_1"/>
    <property type="match status" value="1"/>
</dbReference>
<dbReference type="AlphaFoldDB" id="A0A443SLP5"/>
<evidence type="ECO:0000313" key="7">
    <source>
        <dbReference type="Proteomes" id="UP000288716"/>
    </source>
</evidence>
<reference evidence="6 7" key="1">
    <citation type="journal article" date="2018" name="Gigascience">
        <title>Genomes of trombidid mites reveal novel predicted allergens and laterally-transferred genes associated with secondary metabolism.</title>
        <authorList>
            <person name="Dong X."/>
            <person name="Chaisiri K."/>
            <person name="Xia D."/>
            <person name="Armstrong S.D."/>
            <person name="Fang Y."/>
            <person name="Donnelly M.J."/>
            <person name="Kadowaki T."/>
            <person name="McGarry J.W."/>
            <person name="Darby A.C."/>
            <person name="Makepeace B.L."/>
        </authorList>
    </citation>
    <scope>NUCLEOTIDE SEQUENCE [LARGE SCALE GENOMIC DNA]</scope>
    <source>
        <strain evidence="6">UoL-UT</strain>
    </source>
</reference>
<dbReference type="PANTHER" id="PTHR32194:SF2">
    <property type="entry name" value="PROTEASOME SUBUNIT BETA TYPE-1"/>
    <property type="match status" value="1"/>
</dbReference>
<evidence type="ECO:0008006" key="8">
    <source>
        <dbReference type="Google" id="ProtNLM"/>
    </source>
</evidence>